<dbReference type="Pfam" id="PF13472">
    <property type="entry name" value="Lipase_GDSL_2"/>
    <property type="match status" value="1"/>
</dbReference>
<keyword evidence="1" id="KW-0732">Signal</keyword>
<dbReference type="Gene3D" id="3.40.50.1110">
    <property type="entry name" value="SGNH hydrolase"/>
    <property type="match status" value="1"/>
</dbReference>
<dbReference type="InterPro" id="IPR051532">
    <property type="entry name" value="Ester_Hydrolysis_Enzymes"/>
</dbReference>
<sequence>MRCVFLFLCLWGGAAAAQAPVQAPKILAFGDSLSAAYGIQASQGWVALLQQRLRQEGYPHVVVNASISGETSAGGLARLPAALGQHRPAIVLLELGANDGLRALPVKAMRGNLERMLQLSRDAGARPVLFEMRIPANYGPAYGESFTRSFTELGQATKTPVVPFFLMPIALDPANFQDDGIHPSAAAQPKLLEAVWPTLKPLLGRPR</sequence>
<gene>
    <name evidence="3" type="ORF">C3942_04835</name>
</gene>
<dbReference type="PANTHER" id="PTHR30383">
    <property type="entry name" value="THIOESTERASE 1/PROTEASE 1/LYSOPHOSPHOLIPASE L1"/>
    <property type="match status" value="1"/>
</dbReference>
<proteinExistence type="predicted"/>
<dbReference type="InterPro" id="IPR036514">
    <property type="entry name" value="SGNH_hydro_sf"/>
</dbReference>
<dbReference type="OrthoDB" id="9786188at2"/>
<name>A0A2S5TJ63_9GAMM</name>
<evidence type="ECO:0000259" key="2">
    <source>
        <dbReference type="Pfam" id="PF13472"/>
    </source>
</evidence>
<dbReference type="Proteomes" id="UP000238220">
    <property type="component" value="Unassembled WGS sequence"/>
</dbReference>
<dbReference type="InterPro" id="IPR013830">
    <property type="entry name" value="SGNH_hydro"/>
</dbReference>
<dbReference type="PANTHER" id="PTHR30383:SF24">
    <property type="entry name" value="THIOESTERASE 1_PROTEASE 1_LYSOPHOSPHOLIPASE L1"/>
    <property type="match status" value="1"/>
</dbReference>
<reference evidence="3 4" key="1">
    <citation type="submission" date="2018-02" db="EMBL/GenBank/DDBJ databases">
        <title>Genome sequencing of Solimonas sp. HR-BB.</title>
        <authorList>
            <person name="Lee Y."/>
            <person name="Jeon C.O."/>
        </authorList>
    </citation>
    <scope>NUCLEOTIDE SEQUENCE [LARGE SCALE GENOMIC DNA]</scope>
    <source>
        <strain evidence="3 4">HR-BB</strain>
    </source>
</reference>
<feature type="signal peptide" evidence="1">
    <location>
        <begin position="1"/>
        <end position="19"/>
    </location>
</feature>
<keyword evidence="4" id="KW-1185">Reference proteome</keyword>
<organism evidence="3 4">
    <name type="scientific">Solimonas fluminis</name>
    <dbReference type="NCBI Taxonomy" id="2086571"/>
    <lineage>
        <taxon>Bacteria</taxon>
        <taxon>Pseudomonadati</taxon>
        <taxon>Pseudomonadota</taxon>
        <taxon>Gammaproteobacteria</taxon>
        <taxon>Nevskiales</taxon>
        <taxon>Nevskiaceae</taxon>
        <taxon>Solimonas</taxon>
    </lineage>
</organism>
<evidence type="ECO:0000313" key="3">
    <source>
        <dbReference type="EMBL" id="PPE75005.1"/>
    </source>
</evidence>
<protein>
    <submittedName>
        <fullName evidence="3">Arylesterase</fullName>
    </submittedName>
</protein>
<comment type="caution">
    <text evidence="3">The sequence shown here is derived from an EMBL/GenBank/DDBJ whole genome shotgun (WGS) entry which is preliminary data.</text>
</comment>
<dbReference type="SUPFAM" id="SSF52266">
    <property type="entry name" value="SGNH hydrolase"/>
    <property type="match status" value="1"/>
</dbReference>
<evidence type="ECO:0000313" key="4">
    <source>
        <dbReference type="Proteomes" id="UP000238220"/>
    </source>
</evidence>
<feature type="domain" description="SGNH hydrolase-type esterase" evidence="2">
    <location>
        <begin position="28"/>
        <end position="187"/>
    </location>
</feature>
<dbReference type="AlphaFoldDB" id="A0A2S5TJ63"/>
<dbReference type="EMBL" id="PSNW01000002">
    <property type="protein sequence ID" value="PPE75005.1"/>
    <property type="molecule type" value="Genomic_DNA"/>
</dbReference>
<evidence type="ECO:0000256" key="1">
    <source>
        <dbReference type="SAM" id="SignalP"/>
    </source>
</evidence>
<dbReference type="CDD" id="cd01822">
    <property type="entry name" value="Lysophospholipase_L1_like"/>
    <property type="match status" value="1"/>
</dbReference>
<accession>A0A2S5TJ63</accession>
<feature type="chain" id="PRO_5015459859" evidence="1">
    <location>
        <begin position="20"/>
        <end position="207"/>
    </location>
</feature>
<dbReference type="GO" id="GO:0004622">
    <property type="term" value="F:phosphatidylcholine lysophospholipase activity"/>
    <property type="evidence" value="ECO:0007669"/>
    <property type="project" value="TreeGrafter"/>
</dbReference>